<dbReference type="EMBL" id="CAJOBE010000707">
    <property type="protein sequence ID" value="CAF3676678.1"/>
    <property type="molecule type" value="Genomic_DNA"/>
</dbReference>
<evidence type="ECO:0000313" key="5">
    <source>
        <dbReference type="Proteomes" id="UP000663889"/>
    </source>
</evidence>
<reference evidence="2" key="1">
    <citation type="submission" date="2021-02" db="EMBL/GenBank/DDBJ databases">
        <authorList>
            <person name="Nowell W R."/>
        </authorList>
    </citation>
    <scope>NUCLEOTIDE SEQUENCE</scope>
</reference>
<dbReference type="EMBL" id="CAJOAX010001323">
    <property type="protein sequence ID" value="CAF3705901.1"/>
    <property type="molecule type" value="Genomic_DNA"/>
</dbReference>
<accession>A0A814UB37</accession>
<dbReference type="Proteomes" id="UP000663882">
    <property type="component" value="Unassembled WGS sequence"/>
</dbReference>
<sequence>MFVTWGETTPQSTDPLITHLPTIYPQSPTTSFVHSATTAATTTMTTYEPAWLEDSLVGDNIKHFDNTRMIIDNDSIIDDTIKMNDQLLTSWVMDNEEDLMADSDIYSDFIYSSVCLDENQYLPEENYDMLIVTDLCLSDEQNGMDIHNFVLSHNSVEIVYNPDEYYAHNEPSNQNLGVQHRNNISDQNDDSYFLYDLVDDPVVYEDTSFEDDYNPSVDGDITDEEGNLSDLNDYEDEGQDNEDFHNIFSLVRHHIVRL</sequence>
<protein>
    <submittedName>
        <fullName evidence="2">Uncharacterized protein</fullName>
    </submittedName>
</protein>
<proteinExistence type="predicted"/>
<gene>
    <name evidence="3" type="ORF">FNK824_LOCUS7567</name>
    <name evidence="4" type="ORF">OTI717_LOCUS12852</name>
    <name evidence="1" type="ORF">RFH988_LOCUS22603</name>
    <name evidence="2" type="ORF">SEV965_LOCUS19613</name>
</gene>
<dbReference type="EMBL" id="CAJNOO010001512">
    <property type="protein sequence ID" value="CAF1164185.1"/>
    <property type="molecule type" value="Genomic_DNA"/>
</dbReference>
<name>A0A814UB37_9BILA</name>
<evidence type="ECO:0000313" key="1">
    <source>
        <dbReference type="EMBL" id="CAF1164185.1"/>
    </source>
</evidence>
<evidence type="ECO:0000313" key="3">
    <source>
        <dbReference type="EMBL" id="CAF3676678.1"/>
    </source>
</evidence>
<evidence type="ECO:0000313" key="4">
    <source>
        <dbReference type="EMBL" id="CAF3705901.1"/>
    </source>
</evidence>
<dbReference type="Proteomes" id="UP000663874">
    <property type="component" value="Unassembled WGS sequence"/>
</dbReference>
<dbReference type="Proteomes" id="UP000663889">
    <property type="component" value="Unassembled WGS sequence"/>
</dbReference>
<evidence type="ECO:0000313" key="2">
    <source>
        <dbReference type="EMBL" id="CAF1172853.1"/>
    </source>
</evidence>
<dbReference type="Proteomes" id="UP000663823">
    <property type="component" value="Unassembled WGS sequence"/>
</dbReference>
<comment type="caution">
    <text evidence="2">The sequence shown here is derived from an EMBL/GenBank/DDBJ whole genome shotgun (WGS) entry which is preliminary data.</text>
</comment>
<dbReference type="EMBL" id="CAJNOU010001231">
    <property type="protein sequence ID" value="CAF1172853.1"/>
    <property type="molecule type" value="Genomic_DNA"/>
</dbReference>
<dbReference type="AlphaFoldDB" id="A0A814UB37"/>
<organism evidence="2 5">
    <name type="scientific">Rotaria sordida</name>
    <dbReference type="NCBI Taxonomy" id="392033"/>
    <lineage>
        <taxon>Eukaryota</taxon>
        <taxon>Metazoa</taxon>
        <taxon>Spiralia</taxon>
        <taxon>Gnathifera</taxon>
        <taxon>Rotifera</taxon>
        <taxon>Eurotatoria</taxon>
        <taxon>Bdelloidea</taxon>
        <taxon>Philodinida</taxon>
        <taxon>Philodinidae</taxon>
        <taxon>Rotaria</taxon>
    </lineage>
</organism>